<evidence type="ECO:0000256" key="2">
    <source>
        <dbReference type="ARBA" id="ARBA00005179"/>
    </source>
</evidence>
<dbReference type="OrthoDB" id="2789670at2759"/>
<accession>A0A4Y9Z8E1</accession>
<dbReference type="STRING" id="205917.A0A4Y9Z8E1"/>
<evidence type="ECO:0000256" key="9">
    <source>
        <dbReference type="SAM" id="Phobius"/>
    </source>
</evidence>
<evidence type="ECO:0008006" key="12">
    <source>
        <dbReference type="Google" id="ProtNLM"/>
    </source>
</evidence>
<feature type="transmembrane region" description="Helical" evidence="9">
    <location>
        <begin position="6"/>
        <end position="23"/>
    </location>
</feature>
<evidence type="ECO:0000256" key="3">
    <source>
        <dbReference type="ARBA" id="ARBA00010617"/>
    </source>
</evidence>
<dbReference type="PRINTS" id="PR00463">
    <property type="entry name" value="EP450I"/>
</dbReference>
<organism evidence="10 11">
    <name type="scientific">Dentipellis fragilis</name>
    <dbReference type="NCBI Taxonomy" id="205917"/>
    <lineage>
        <taxon>Eukaryota</taxon>
        <taxon>Fungi</taxon>
        <taxon>Dikarya</taxon>
        <taxon>Basidiomycota</taxon>
        <taxon>Agaricomycotina</taxon>
        <taxon>Agaricomycetes</taxon>
        <taxon>Russulales</taxon>
        <taxon>Hericiaceae</taxon>
        <taxon>Dentipellis</taxon>
    </lineage>
</organism>
<dbReference type="SUPFAM" id="SSF48264">
    <property type="entry name" value="Cytochrome P450"/>
    <property type="match status" value="1"/>
</dbReference>
<dbReference type="InterPro" id="IPR002401">
    <property type="entry name" value="Cyt_P450_E_grp-I"/>
</dbReference>
<dbReference type="InterPro" id="IPR001128">
    <property type="entry name" value="Cyt_P450"/>
</dbReference>
<evidence type="ECO:0000256" key="7">
    <source>
        <dbReference type="ARBA" id="ARBA00023004"/>
    </source>
</evidence>
<dbReference type="EMBL" id="SEOQ01000064">
    <property type="protein sequence ID" value="TFY71146.1"/>
    <property type="molecule type" value="Genomic_DNA"/>
</dbReference>
<dbReference type="InterPro" id="IPR050364">
    <property type="entry name" value="Cytochrome_P450_fung"/>
</dbReference>
<comment type="caution">
    <text evidence="10">The sequence shown here is derived from an EMBL/GenBank/DDBJ whole genome shotgun (WGS) entry which is preliminary data.</text>
</comment>
<dbReference type="GO" id="GO:0016705">
    <property type="term" value="F:oxidoreductase activity, acting on paired donors, with incorporation or reduction of molecular oxygen"/>
    <property type="evidence" value="ECO:0007669"/>
    <property type="project" value="InterPro"/>
</dbReference>
<name>A0A4Y9Z8E1_9AGAM</name>
<evidence type="ECO:0000256" key="1">
    <source>
        <dbReference type="ARBA" id="ARBA00001971"/>
    </source>
</evidence>
<evidence type="ECO:0000256" key="4">
    <source>
        <dbReference type="ARBA" id="ARBA00022617"/>
    </source>
</evidence>
<dbReference type="GO" id="GO:0005506">
    <property type="term" value="F:iron ion binding"/>
    <property type="evidence" value="ECO:0007669"/>
    <property type="project" value="InterPro"/>
</dbReference>
<dbReference type="PANTHER" id="PTHR46300:SF7">
    <property type="entry name" value="P450, PUTATIVE (EUROFUNG)-RELATED"/>
    <property type="match status" value="1"/>
</dbReference>
<evidence type="ECO:0000256" key="5">
    <source>
        <dbReference type="ARBA" id="ARBA00022723"/>
    </source>
</evidence>
<keyword evidence="8" id="KW-0503">Monooxygenase</keyword>
<feature type="non-terminal residue" evidence="10">
    <location>
        <position position="428"/>
    </location>
</feature>
<dbReference type="GO" id="GO:0020037">
    <property type="term" value="F:heme binding"/>
    <property type="evidence" value="ECO:0007669"/>
    <property type="project" value="InterPro"/>
</dbReference>
<dbReference type="PANTHER" id="PTHR46300">
    <property type="entry name" value="P450, PUTATIVE (EUROFUNG)-RELATED-RELATED"/>
    <property type="match status" value="1"/>
</dbReference>
<dbReference type="AlphaFoldDB" id="A0A4Y9Z8E1"/>
<comment type="cofactor">
    <cofactor evidence="1">
        <name>heme</name>
        <dbReference type="ChEBI" id="CHEBI:30413"/>
    </cofactor>
</comment>
<proteinExistence type="inferred from homology"/>
<dbReference type="Gene3D" id="1.10.630.10">
    <property type="entry name" value="Cytochrome P450"/>
    <property type="match status" value="1"/>
</dbReference>
<evidence type="ECO:0000256" key="8">
    <source>
        <dbReference type="ARBA" id="ARBA00023033"/>
    </source>
</evidence>
<dbReference type="Proteomes" id="UP000298327">
    <property type="component" value="Unassembled WGS sequence"/>
</dbReference>
<evidence type="ECO:0000313" key="10">
    <source>
        <dbReference type="EMBL" id="TFY71146.1"/>
    </source>
</evidence>
<keyword evidence="5" id="KW-0479">Metal-binding</keyword>
<sequence>MDTHTLLNVLAILVIGAALRAYFVSDRRQQGPLPPGPSRKWFSGNAYDLPRTEPWRTYASWARIYEGAGITGPIFSLRLFSKPVVILNSASAVLDLLDARSQQYSDRPTNYFAKELCGRKNTVFGLSSQHPRFRRYRRLMHEGLNPRATRSYACIVEDENRILLRGLRDRPGEFIKDVRRNAGGVILKVAYGWTVESNDDYFVRLVQHAFHLGREASLPGSWAVDTYPWLRFIPEWFPGAYFRRRAKFLAYALSLTDRIPFEWAQEQMAAGTNIESFTSRLLHPEDGHEVDADEADIVKWCSAALYIGGADTTVSAMTTFFLVMALHPDVQARAQAEVDAVIGTSRLLTIEDADASRLPYIAAVIKEILRWGTVVPLVRNAYCTILTEGLSHRVTQDDTYAGYFIPEGTTITPNIWAITHDPETYPNR</sequence>
<keyword evidence="4" id="KW-0349">Heme</keyword>
<evidence type="ECO:0000256" key="6">
    <source>
        <dbReference type="ARBA" id="ARBA00023002"/>
    </source>
</evidence>
<keyword evidence="9" id="KW-0472">Membrane</keyword>
<keyword evidence="6" id="KW-0560">Oxidoreductase</keyword>
<keyword evidence="11" id="KW-1185">Reference proteome</keyword>
<dbReference type="GO" id="GO:0004497">
    <property type="term" value="F:monooxygenase activity"/>
    <property type="evidence" value="ECO:0007669"/>
    <property type="project" value="UniProtKB-KW"/>
</dbReference>
<reference evidence="10 11" key="1">
    <citation type="submission" date="2019-02" db="EMBL/GenBank/DDBJ databases">
        <title>Genome sequencing of the rare red list fungi Dentipellis fragilis.</title>
        <authorList>
            <person name="Buettner E."/>
            <person name="Kellner H."/>
        </authorList>
    </citation>
    <scope>NUCLEOTIDE SEQUENCE [LARGE SCALE GENOMIC DNA]</scope>
    <source>
        <strain evidence="10 11">DSM 105465</strain>
    </source>
</reference>
<comment type="pathway">
    <text evidence="2">Secondary metabolite biosynthesis.</text>
</comment>
<keyword evidence="9" id="KW-0812">Transmembrane</keyword>
<keyword evidence="9" id="KW-1133">Transmembrane helix</keyword>
<comment type="similarity">
    <text evidence="3">Belongs to the cytochrome P450 family.</text>
</comment>
<dbReference type="InterPro" id="IPR036396">
    <property type="entry name" value="Cyt_P450_sf"/>
</dbReference>
<protein>
    <recommendedName>
        <fullName evidence="12">Cytochrome P450</fullName>
    </recommendedName>
</protein>
<evidence type="ECO:0000313" key="11">
    <source>
        <dbReference type="Proteomes" id="UP000298327"/>
    </source>
</evidence>
<keyword evidence="7" id="KW-0408">Iron</keyword>
<dbReference type="CDD" id="cd11065">
    <property type="entry name" value="CYP64-like"/>
    <property type="match status" value="1"/>
</dbReference>
<dbReference type="Pfam" id="PF00067">
    <property type="entry name" value="p450"/>
    <property type="match status" value="1"/>
</dbReference>
<gene>
    <name evidence="10" type="ORF">EVG20_g1841</name>
</gene>